<evidence type="ECO:0000256" key="2">
    <source>
        <dbReference type="ARBA" id="ARBA00022730"/>
    </source>
</evidence>
<dbReference type="PANTHER" id="PTHR11760:SF19">
    <property type="entry name" value="SMALL RIBOSOMAL SUBUNIT PROTEIN US3C"/>
    <property type="match status" value="1"/>
</dbReference>
<gene>
    <name evidence="8" type="primary">rpsC</name>
    <name evidence="11" type="ORF">A3E89_02890</name>
</gene>
<organism evidence="11 12">
    <name type="scientific">Candidatus Campbellbacteria bacterium RIFCSPHIGHO2_12_FULL_35_10</name>
    <dbReference type="NCBI Taxonomy" id="1797578"/>
    <lineage>
        <taxon>Bacteria</taxon>
        <taxon>Candidatus Campbelliibacteriota</taxon>
    </lineage>
</organism>
<evidence type="ECO:0000313" key="11">
    <source>
        <dbReference type="EMBL" id="OGD68403.1"/>
    </source>
</evidence>
<dbReference type="NCBIfam" id="TIGR01009">
    <property type="entry name" value="rpsC_bact"/>
    <property type="match status" value="1"/>
</dbReference>
<name>A0A1F5EM02_9BACT</name>
<reference evidence="11 12" key="1">
    <citation type="journal article" date="2016" name="Nat. Commun.">
        <title>Thousands of microbial genomes shed light on interconnected biogeochemical processes in an aquifer system.</title>
        <authorList>
            <person name="Anantharaman K."/>
            <person name="Brown C.T."/>
            <person name="Hug L.A."/>
            <person name="Sharon I."/>
            <person name="Castelle C.J."/>
            <person name="Probst A.J."/>
            <person name="Thomas B.C."/>
            <person name="Singh A."/>
            <person name="Wilkins M.J."/>
            <person name="Karaoz U."/>
            <person name="Brodie E.L."/>
            <person name="Williams K.H."/>
            <person name="Hubbard S.S."/>
            <person name="Banfield J.F."/>
        </authorList>
    </citation>
    <scope>NUCLEOTIDE SEQUENCE [LARGE SCALE GENOMIC DNA]</scope>
</reference>
<dbReference type="GO" id="GO:0022627">
    <property type="term" value="C:cytosolic small ribosomal subunit"/>
    <property type="evidence" value="ECO:0007669"/>
    <property type="project" value="TreeGrafter"/>
</dbReference>
<protein>
    <recommendedName>
        <fullName evidence="7 8">Small ribosomal subunit protein uS3</fullName>
    </recommendedName>
</protein>
<dbReference type="Pfam" id="PF07650">
    <property type="entry name" value="KH_2"/>
    <property type="match status" value="1"/>
</dbReference>
<comment type="subunit">
    <text evidence="8">Part of the 30S ribosomal subunit. Forms a tight complex with proteins S10 and S14.</text>
</comment>
<dbReference type="InterPro" id="IPR018280">
    <property type="entry name" value="Ribosomal_uS3_CS"/>
</dbReference>
<dbReference type="SUPFAM" id="SSF54821">
    <property type="entry name" value="Ribosomal protein S3 C-terminal domain"/>
    <property type="match status" value="1"/>
</dbReference>
<dbReference type="GO" id="GO:0019843">
    <property type="term" value="F:rRNA binding"/>
    <property type="evidence" value="ECO:0007669"/>
    <property type="project" value="UniProtKB-UniRule"/>
</dbReference>
<dbReference type="InterPro" id="IPR005704">
    <property type="entry name" value="Ribosomal_uS3_bac-typ"/>
</dbReference>
<dbReference type="GO" id="GO:0003735">
    <property type="term" value="F:structural constituent of ribosome"/>
    <property type="evidence" value="ECO:0007669"/>
    <property type="project" value="InterPro"/>
</dbReference>
<dbReference type="Gene3D" id="3.30.300.20">
    <property type="match status" value="1"/>
</dbReference>
<dbReference type="PROSITE" id="PS50084">
    <property type="entry name" value="KH_TYPE_1"/>
    <property type="match status" value="1"/>
</dbReference>
<dbReference type="InterPro" id="IPR036419">
    <property type="entry name" value="Ribosomal_S3_C_sf"/>
</dbReference>
<dbReference type="PROSITE" id="PS00548">
    <property type="entry name" value="RIBOSOMAL_S3"/>
    <property type="match status" value="1"/>
</dbReference>
<dbReference type="SUPFAM" id="SSF54814">
    <property type="entry name" value="Prokaryotic type KH domain (KH-domain type II)"/>
    <property type="match status" value="1"/>
</dbReference>
<dbReference type="Proteomes" id="UP000185891">
    <property type="component" value="Unassembled WGS sequence"/>
</dbReference>
<evidence type="ECO:0000256" key="9">
    <source>
        <dbReference type="RuleBase" id="RU003624"/>
    </source>
</evidence>
<dbReference type="EMBL" id="MFAA01000036">
    <property type="protein sequence ID" value="OGD68403.1"/>
    <property type="molecule type" value="Genomic_DNA"/>
</dbReference>
<evidence type="ECO:0000256" key="3">
    <source>
        <dbReference type="ARBA" id="ARBA00022884"/>
    </source>
</evidence>
<comment type="function">
    <text evidence="6 8">Binds the lower part of the 30S subunit head. Binds mRNA in the 70S ribosome, positioning it for translation.</text>
</comment>
<dbReference type="HAMAP" id="MF_01309_B">
    <property type="entry name" value="Ribosomal_uS3_B"/>
    <property type="match status" value="1"/>
</dbReference>
<evidence type="ECO:0000256" key="7">
    <source>
        <dbReference type="ARBA" id="ARBA00035257"/>
    </source>
</evidence>
<dbReference type="InterPro" id="IPR004044">
    <property type="entry name" value="KH_dom_type_2"/>
</dbReference>
<dbReference type="CDD" id="cd02412">
    <property type="entry name" value="KH-II_30S_S3"/>
    <property type="match status" value="1"/>
</dbReference>
<evidence type="ECO:0000256" key="1">
    <source>
        <dbReference type="ARBA" id="ARBA00010761"/>
    </source>
</evidence>
<dbReference type="AlphaFoldDB" id="A0A1F5EM02"/>
<proteinExistence type="inferred from homology"/>
<dbReference type="InterPro" id="IPR015946">
    <property type="entry name" value="KH_dom-like_a/b"/>
</dbReference>
<evidence type="ECO:0000256" key="8">
    <source>
        <dbReference type="HAMAP-Rule" id="MF_01309"/>
    </source>
</evidence>
<keyword evidence="3 8" id="KW-0694">RNA-binding</keyword>
<accession>A0A1F5EM02</accession>
<keyword evidence="4 8" id="KW-0689">Ribosomal protein</keyword>
<evidence type="ECO:0000256" key="6">
    <source>
        <dbReference type="ARBA" id="ARBA00024998"/>
    </source>
</evidence>
<dbReference type="InterPro" id="IPR057258">
    <property type="entry name" value="Ribosomal_uS3"/>
</dbReference>
<dbReference type="Gene3D" id="3.30.1140.32">
    <property type="entry name" value="Ribosomal protein S3, C-terminal domain"/>
    <property type="match status" value="1"/>
</dbReference>
<evidence type="ECO:0000256" key="4">
    <source>
        <dbReference type="ARBA" id="ARBA00022980"/>
    </source>
</evidence>
<dbReference type="PANTHER" id="PTHR11760">
    <property type="entry name" value="30S/40S RIBOSOMAL PROTEIN S3"/>
    <property type="match status" value="1"/>
</dbReference>
<dbReference type="InterPro" id="IPR001351">
    <property type="entry name" value="Ribosomal_uS3_C"/>
</dbReference>
<dbReference type="PROSITE" id="PS50823">
    <property type="entry name" value="KH_TYPE_2"/>
    <property type="match status" value="1"/>
</dbReference>
<dbReference type="Pfam" id="PF00189">
    <property type="entry name" value="Ribosomal_S3_C"/>
    <property type="match status" value="1"/>
</dbReference>
<comment type="caution">
    <text evidence="11">The sequence shown here is derived from an EMBL/GenBank/DDBJ whole genome shotgun (WGS) entry which is preliminary data.</text>
</comment>
<dbReference type="GO" id="GO:0006412">
    <property type="term" value="P:translation"/>
    <property type="evidence" value="ECO:0007669"/>
    <property type="project" value="UniProtKB-UniRule"/>
</dbReference>
<dbReference type="GO" id="GO:0003729">
    <property type="term" value="F:mRNA binding"/>
    <property type="evidence" value="ECO:0007669"/>
    <property type="project" value="UniProtKB-UniRule"/>
</dbReference>
<evidence type="ECO:0000256" key="5">
    <source>
        <dbReference type="ARBA" id="ARBA00023274"/>
    </source>
</evidence>
<evidence type="ECO:0000313" key="12">
    <source>
        <dbReference type="Proteomes" id="UP000185891"/>
    </source>
</evidence>
<feature type="domain" description="KH type-2" evidence="10">
    <location>
        <begin position="39"/>
        <end position="114"/>
    </location>
</feature>
<keyword evidence="2 8" id="KW-0699">rRNA-binding</keyword>
<evidence type="ECO:0000259" key="10">
    <source>
        <dbReference type="PROSITE" id="PS50823"/>
    </source>
</evidence>
<dbReference type="InterPro" id="IPR009019">
    <property type="entry name" value="KH_sf_prok-type"/>
</dbReference>
<dbReference type="FunFam" id="3.30.300.20:FF:000001">
    <property type="entry name" value="30S ribosomal protein S3"/>
    <property type="match status" value="1"/>
</dbReference>
<comment type="similarity">
    <text evidence="1 8 9">Belongs to the universal ribosomal protein uS3 family.</text>
</comment>
<sequence length="218" mass="25161">MTHIAHPYAQRLKILRGWKSRWFGAGQKYVDYLKTDVIIREYLEKRLKDMYVSSIDMERDEKRFKIIIKTSRAGMIIGRSGDGIQKIKDDVVKVMRKNRISVPKEINIDVEEVRYPEADAGIVASMVVEGLEKRMPFRRVLKMTAEKVMANREVKGVRICVSGRLGGAEMARKEEIKKGRIPLQTLRADIDYSVKRANLPYGVIGVKVWVYKGDIFNK</sequence>
<keyword evidence="5 8" id="KW-0687">Ribonucleoprotein</keyword>